<comment type="caution">
    <text evidence="1">The sequence shown here is derived from an EMBL/GenBank/DDBJ whole genome shotgun (WGS) entry which is preliminary data.</text>
</comment>
<evidence type="ECO:0000313" key="1">
    <source>
        <dbReference type="EMBL" id="KAJ1208853.1"/>
    </source>
</evidence>
<protein>
    <submittedName>
        <fullName evidence="1">Uncharacterized protein</fullName>
    </submittedName>
</protein>
<dbReference type="Proteomes" id="UP001066276">
    <property type="component" value="Chromosome 1_2"/>
</dbReference>
<reference evidence="1" key="1">
    <citation type="journal article" date="2022" name="bioRxiv">
        <title>Sequencing and chromosome-scale assembly of the giantPleurodeles waltlgenome.</title>
        <authorList>
            <person name="Brown T."/>
            <person name="Elewa A."/>
            <person name="Iarovenko S."/>
            <person name="Subramanian E."/>
            <person name="Araus A.J."/>
            <person name="Petzold A."/>
            <person name="Susuki M."/>
            <person name="Suzuki K.-i.T."/>
            <person name="Hayashi T."/>
            <person name="Toyoda A."/>
            <person name="Oliveira C."/>
            <person name="Osipova E."/>
            <person name="Leigh N.D."/>
            <person name="Simon A."/>
            <person name="Yun M.H."/>
        </authorList>
    </citation>
    <scope>NUCLEOTIDE SEQUENCE</scope>
    <source>
        <strain evidence="1">20211129_DDA</strain>
        <tissue evidence="1">Liver</tissue>
    </source>
</reference>
<organism evidence="1 2">
    <name type="scientific">Pleurodeles waltl</name>
    <name type="common">Iberian ribbed newt</name>
    <dbReference type="NCBI Taxonomy" id="8319"/>
    <lineage>
        <taxon>Eukaryota</taxon>
        <taxon>Metazoa</taxon>
        <taxon>Chordata</taxon>
        <taxon>Craniata</taxon>
        <taxon>Vertebrata</taxon>
        <taxon>Euteleostomi</taxon>
        <taxon>Amphibia</taxon>
        <taxon>Batrachia</taxon>
        <taxon>Caudata</taxon>
        <taxon>Salamandroidea</taxon>
        <taxon>Salamandridae</taxon>
        <taxon>Pleurodelinae</taxon>
        <taxon>Pleurodeles</taxon>
    </lineage>
</organism>
<dbReference type="AlphaFoldDB" id="A0AAV7W8H0"/>
<keyword evidence="2" id="KW-1185">Reference proteome</keyword>
<proteinExistence type="predicted"/>
<name>A0AAV7W8H0_PLEWA</name>
<sequence length="89" mass="9748">MTTHTAILFLAGEPPGTGWRYGLSESPWRRSELRRHGGFKWAAENRRETAGFPLLTAVKPPRSECPAGHRQPVGGAPVILALAVFDRQG</sequence>
<accession>A0AAV7W8H0</accession>
<dbReference type="EMBL" id="JANPWB010000002">
    <property type="protein sequence ID" value="KAJ1208853.1"/>
    <property type="molecule type" value="Genomic_DNA"/>
</dbReference>
<evidence type="ECO:0000313" key="2">
    <source>
        <dbReference type="Proteomes" id="UP001066276"/>
    </source>
</evidence>
<gene>
    <name evidence="1" type="ORF">NDU88_004236</name>
</gene>